<evidence type="ECO:0000313" key="3">
    <source>
        <dbReference type="EMBL" id="CAF1373061.1"/>
    </source>
</evidence>
<dbReference type="EC" id="2.4.2.-" evidence="1"/>
<accession>A0A815J0Y5</accession>
<proteinExistence type="predicted"/>
<dbReference type="InterPro" id="IPR012317">
    <property type="entry name" value="Poly(ADP-ribose)pol_cat_dom"/>
</dbReference>
<dbReference type="PROSITE" id="PS51059">
    <property type="entry name" value="PARP_CATALYTIC"/>
    <property type="match status" value="1"/>
</dbReference>
<dbReference type="GO" id="GO:0005634">
    <property type="term" value="C:nucleus"/>
    <property type="evidence" value="ECO:0007669"/>
    <property type="project" value="TreeGrafter"/>
</dbReference>
<dbReference type="PANTHER" id="PTHR45740">
    <property type="entry name" value="POLY [ADP-RIBOSE] POLYMERASE"/>
    <property type="match status" value="1"/>
</dbReference>
<dbReference type="SUPFAM" id="SSF56399">
    <property type="entry name" value="ADP-ribosylation"/>
    <property type="match status" value="1"/>
</dbReference>
<reference evidence="3" key="1">
    <citation type="submission" date="2021-02" db="EMBL/GenBank/DDBJ databases">
        <authorList>
            <person name="Nowell W R."/>
        </authorList>
    </citation>
    <scope>NUCLEOTIDE SEQUENCE</scope>
</reference>
<dbReference type="Proteomes" id="UP000663834">
    <property type="component" value="Unassembled WGS sequence"/>
</dbReference>
<dbReference type="Proteomes" id="UP000663855">
    <property type="component" value="Unassembled WGS sequence"/>
</dbReference>
<dbReference type="Gene3D" id="3.90.228.10">
    <property type="match status" value="1"/>
</dbReference>
<dbReference type="GO" id="GO:0003950">
    <property type="term" value="F:NAD+ poly-ADP-ribosyltransferase activity"/>
    <property type="evidence" value="ECO:0007669"/>
    <property type="project" value="UniProtKB-UniRule"/>
</dbReference>
<dbReference type="EMBL" id="CAJNOV010009611">
    <property type="protein sequence ID" value="CAF1373061.1"/>
    <property type="molecule type" value="Genomic_DNA"/>
</dbReference>
<keyword evidence="1" id="KW-0520">NAD</keyword>
<keyword evidence="1" id="KW-0808">Transferase</keyword>
<feature type="domain" description="PARP catalytic" evidence="2">
    <location>
        <begin position="617"/>
        <end position="828"/>
    </location>
</feature>
<organism evidence="3 5">
    <name type="scientific">Rotaria magnacalcarata</name>
    <dbReference type="NCBI Taxonomy" id="392030"/>
    <lineage>
        <taxon>Eukaryota</taxon>
        <taxon>Metazoa</taxon>
        <taxon>Spiralia</taxon>
        <taxon>Gnathifera</taxon>
        <taxon>Rotifera</taxon>
        <taxon>Eurotatoria</taxon>
        <taxon>Bdelloidea</taxon>
        <taxon>Philodinida</taxon>
        <taxon>Philodinidae</taxon>
        <taxon>Rotaria</taxon>
    </lineage>
</organism>
<sequence length="828" mass="94995">MSKSVLSALNENKCGRDLIVLSSILDVLNSPSMLKTIPTSLKKSEGDFMTLLNVMNEILLIKKSVPAQQFKLSKICQAKNLIAIAHILKQALRRYTNLEKLFNLSSKYREKAQISSNDWVSIAKSLLNGYRENVFVSMRELQGKTHLFTRYSPPKQDVAVLDLQSTLSRPITSSPVSLVLARDVRFSSSKRAEAVLLFVGEIKSQWIDYTFQRTIKLNEVEETKLKSDNILSTAQHIFSNIKIQLNNHSLSLEGSAGSVLDAELDILRQLVVEMKFTLKNTFEPNKKDDHERMKRNLEGVSKMLSIFNPMKWRWDAEQQVEITVSNNEINDQCEITIEGRDSQNKLVKKELGSFIVWLTRCAVIRSPNAGVSPRILKPAMRKTCLDIEERISHVTDIKRTSNELWKSLNGSKATRETRMEVVAWIAVCKFDCRVEGGFVRDWIVGNYIARPKKDPSDWLEPGPNTKIPALNKDLVPSDLDCHLPSDKYFDIEKFLDNLHKYQIEYEVIREAWRYVLIIDKTAKTGPFTMDLIEPHIVVTQDRIDLDVSNLSLEKDYTKELGMRVDITSKSYSIELETIVDNIKNKRFQVLRPIDDFLQPRIDKMKSRGWTQLGQPMHVIPNPPPKYPAVLVPLHESTIAYITVLTKMKSSISDRVEVLSIVQIKNPSLEDAYLATKQLIAKQCKGENPNERELFHGTKNDGIDGIYKDGFDDQYCKERKWGKLYQKKNNFTAILSFFHVGRGAYFSDNPNVSHRYTEANSSDRTRIMYYNKVVLGKEFIIDEKDKDSISAGQGYHSTHGKCSDKPNDIEYIVRRHAQALPYLRITYRE</sequence>
<dbReference type="EMBL" id="CAJNOW010013962">
    <property type="protein sequence ID" value="CAF1627513.1"/>
    <property type="molecule type" value="Genomic_DNA"/>
</dbReference>
<dbReference type="AlphaFoldDB" id="A0A815J0Y5"/>
<dbReference type="PANTHER" id="PTHR45740:SF2">
    <property type="entry name" value="POLY [ADP-RIBOSE] POLYMERASE"/>
    <property type="match status" value="1"/>
</dbReference>
<dbReference type="OrthoDB" id="9514740at2759"/>
<gene>
    <name evidence="3" type="ORF">CJN711_LOCUS20545</name>
    <name evidence="4" type="ORF">KQP761_LOCUS25600</name>
</gene>
<protein>
    <recommendedName>
        <fullName evidence="1">Poly [ADP-ribose] polymerase</fullName>
        <shortName evidence="1">PARP</shortName>
        <ecNumber evidence="1">2.4.2.-</ecNumber>
    </recommendedName>
</protein>
<comment type="caution">
    <text evidence="3">The sequence shown here is derived from an EMBL/GenBank/DDBJ whole genome shotgun (WGS) entry which is preliminary data.</text>
</comment>
<evidence type="ECO:0000259" key="2">
    <source>
        <dbReference type="PROSITE" id="PS51059"/>
    </source>
</evidence>
<name>A0A815J0Y5_9BILA</name>
<evidence type="ECO:0000256" key="1">
    <source>
        <dbReference type="RuleBase" id="RU362114"/>
    </source>
</evidence>
<evidence type="ECO:0000313" key="4">
    <source>
        <dbReference type="EMBL" id="CAF1627513.1"/>
    </source>
</evidence>
<dbReference type="InterPro" id="IPR051712">
    <property type="entry name" value="ARTD-AVP"/>
</dbReference>
<keyword evidence="1" id="KW-0328">Glycosyltransferase</keyword>
<dbReference type="Pfam" id="PF00644">
    <property type="entry name" value="PARP"/>
    <property type="match status" value="1"/>
</dbReference>
<dbReference type="GO" id="GO:1990404">
    <property type="term" value="F:NAD+-protein mono-ADP-ribosyltransferase activity"/>
    <property type="evidence" value="ECO:0007669"/>
    <property type="project" value="TreeGrafter"/>
</dbReference>
<evidence type="ECO:0000313" key="5">
    <source>
        <dbReference type="Proteomes" id="UP000663855"/>
    </source>
</evidence>